<name>A0A6N8F8C8_9GAMM</name>
<evidence type="ECO:0000256" key="1">
    <source>
        <dbReference type="SAM" id="Phobius"/>
    </source>
</evidence>
<feature type="transmembrane region" description="Helical" evidence="1">
    <location>
        <begin position="121"/>
        <end position="142"/>
    </location>
</feature>
<dbReference type="Proteomes" id="UP000439994">
    <property type="component" value="Unassembled WGS sequence"/>
</dbReference>
<reference evidence="2 3" key="1">
    <citation type="submission" date="2019-11" db="EMBL/GenBank/DDBJ databases">
        <title>P. haliotis isolates from Z. marina roots.</title>
        <authorList>
            <person name="Cohen M."/>
            <person name="Jospin G."/>
            <person name="Eisen J.A."/>
            <person name="Coil D.A."/>
        </authorList>
    </citation>
    <scope>NUCLEOTIDE SEQUENCE [LARGE SCALE GENOMIC DNA]</scope>
    <source>
        <strain evidence="2 3">UCD-MCMsp1aY</strain>
    </source>
</reference>
<accession>A0A6N8F8C8</accession>
<organism evidence="2 3">
    <name type="scientific">Psychrosphaera haliotis</name>
    <dbReference type="NCBI Taxonomy" id="555083"/>
    <lineage>
        <taxon>Bacteria</taxon>
        <taxon>Pseudomonadati</taxon>
        <taxon>Pseudomonadota</taxon>
        <taxon>Gammaproteobacteria</taxon>
        <taxon>Alteromonadales</taxon>
        <taxon>Pseudoalteromonadaceae</taxon>
        <taxon>Psychrosphaera</taxon>
    </lineage>
</organism>
<feature type="transmembrane region" description="Helical" evidence="1">
    <location>
        <begin position="185"/>
        <end position="203"/>
    </location>
</feature>
<feature type="transmembrane region" description="Helical" evidence="1">
    <location>
        <begin position="322"/>
        <end position="344"/>
    </location>
</feature>
<feature type="transmembrane region" description="Helical" evidence="1">
    <location>
        <begin position="6"/>
        <end position="24"/>
    </location>
</feature>
<dbReference type="AlphaFoldDB" id="A0A6N8F8C8"/>
<feature type="transmembrane region" description="Helical" evidence="1">
    <location>
        <begin position="73"/>
        <end position="101"/>
    </location>
</feature>
<keyword evidence="1" id="KW-0472">Membrane</keyword>
<dbReference type="RefSeq" id="WP_155693975.1">
    <property type="nucleotide sequence ID" value="NZ_WOCD01000001.1"/>
</dbReference>
<evidence type="ECO:0008006" key="4">
    <source>
        <dbReference type="Google" id="ProtNLM"/>
    </source>
</evidence>
<dbReference type="EMBL" id="WOCD01000001">
    <property type="protein sequence ID" value="MUH71337.1"/>
    <property type="molecule type" value="Genomic_DNA"/>
</dbReference>
<feature type="transmembrane region" description="Helical" evidence="1">
    <location>
        <begin position="36"/>
        <end position="53"/>
    </location>
</feature>
<sequence>MFPKIFIQSISLVLIQWLVIKFVLNNEGVEGIGLYFLYISILSPVFMFFTGHFKNYGTQNLYGDWSTLVNIRLMQVVATSIFVAIAFVYFPSAIFLLVVALKLFEVGVDTKLAQETRRGRIHVTFLCIVLSLVLMAFATFYISDVEILVIWFLIIFTVFILSVAVPQKNELSLKSVPARQSFLTILKSVGLQSAVVALVGTVPRLSLEHFVGLEALAVFGTMSYFVLLAHVITMSVFQSSISNENETLSLLKVKKKLSLLLLVGLLGLVISYFIHQPLIEIIFDESISQHSHWLPWFVGYIAIWALVSFLEQTAIQQGGSNYLVKLNLSILGVATVICPALIYFFDFNGVVVYMYALNTGKLVLLWLFLKKVNKRGQLAV</sequence>
<feature type="transmembrane region" description="Helical" evidence="1">
    <location>
        <begin position="215"/>
        <end position="237"/>
    </location>
</feature>
<keyword evidence="1" id="KW-1133">Transmembrane helix</keyword>
<feature type="transmembrane region" description="Helical" evidence="1">
    <location>
        <begin position="148"/>
        <end position="165"/>
    </location>
</feature>
<evidence type="ECO:0000313" key="3">
    <source>
        <dbReference type="Proteomes" id="UP000439994"/>
    </source>
</evidence>
<feature type="transmembrane region" description="Helical" evidence="1">
    <location>
        <begin position="294"/>
        <end position="310"/>
    </location>
</feature>
<feature type="transmembrane region" description="Helical" evidence="1">
    <location>
        <begin position="257"/>
        <end position="274"/>
    </location>
</feature>
<keyword evidence="3" id="KW-1185">Reference proteome</keyword>
<proteinExistence type="predicted"/>
<gene>
    <name evidence="2" type="ORF">GNP35_01795</name>
</gene>
<protein>
    <recommendedName>
        <fullName evidence="4">Oligosaccharide flippase family protein</fullName>
    </recommendedName>
</protein>
<evidence type="ECO:0000313" key="2">
    <source>
        <dbReference type="EMBL" id="MUH71337.1"/>
    </source>
</evidence>
<feature type="transmembrane region" description="Helical" evidence="1">
    <location>
        <begin position="350"/>
        <end position="369"/>
    </location>
</feature>
<keyword evidence="1" id="KW-0812">Transmembrane</keyword>
<comment type="caution">
    <text evidence="2">The sequence shown here is derived from an EMBL/GenBank/DDBJ whole genome shotgun (WGS) entry which is preliminary data.</text>
</comment>